<keyword evidence="1" id="KW-0677">Repeat</keyword>
<comment type="caution">
    <text evidence="4">The sequence shown here is derived from an EMBL/GenBank/DDBJ whole genome shotgun (WGS) entry which is preliminary data.</text>
</comment>
<dbReference type="GO" id="GO:0005886">
    <property type="term" value="C:plasma membrane"/>
    <property type="evidence" value="ECO:0007669"/>
    <property type="project" value="TreeGrafter"/>
</dbReference>
<feature type="transmembrane region" description="Helical" evidence="3">
    <location>
        <begin position="796"/>
        <end position="818"/>
    </location>
</feature>
<feature type="region of interest" description="Disordered" evidence="2">
    <location>
        <begin position="420"/>
        <end position="442"/>
    </location>
</feature>
<accession>A0AB34J3W6</accession>
<keyword evidence="3" id="KW-0812">Transmembrane</keyword>
<feature type="region of interest" description="Disordered" evidence="2">
    <location>
        <begin position="1"/>
        <end position="86"/>
    </location>
</feature>
<feature type="compositionally biased region" description="Polar residues" evidence="2">
    <location>
        <begin position="26"/>
        <end position="42"/>
    </location>
</feature>
<dbReference type="GO" id="GO:0005262">
    <property type="term" value="F:calcium channel activity"/>
    <property type="evidence" value="ECO:0007669"/>
    <property type="project" value="TreeGrafter"/>
</dbReference>
<evidence type="ECO:0000256" key="2">
    <source>
        <dbReference type="SAM" id="MobiDB-lite"/>
    </source>
</evidence>
<keyword evidence="3" id="KW-1133">Transmembrane helix</keyword>
<feature type="transmembrane region" description="Helical" evidence="3">
    <location>
        <begin position="676"/>
        <end position="697"/>
    </location>
</feature>
<proteinExistence type="predicted"/>
<dbReference type="PANTHER" id="PTHR10582:SF2">
    <property type="entry name" value="INACTIVE"/>
    <property type="match status" value="1"/>
</dbReference>
<dbReference type="InterPro" id="IPR036770">
    <property type="entry name" value="Ankyrin_rpt-contain_sf"/>
</dbReference>
<evidence type="ECO:0000313" key="4">
    <source>
        <dbReference type="EMBL" id="KAL1511358.1"/>
    </source>
</evidence>
<sequence length="890" mass="98925">MGCTSPPKRTASGKNHAAGLPPKPRIQSTRSTDQLSQTQTEGSEPHVDGGLRRTPSSLRFEEISCGTSPSPSRRRKVSHGSEEMDRRVQALWGRVREHLGNQGFQRGIGEGKQTMLAALKMKVQEGKRKPRKSGTKSNVRTSTRMSRGRRGTNTQKPLVTETYKFDLSKPAFQPADQDTGPPTPEDKLATVIYDWADQHTITWTETIYGPKGGELPPGKCNMYLFPIVNFAASAGGVTKTVGGKRLEILCLIIEKVAEASGFKSRDSASAPPICSLIIANNQPSLDLAMLLLEANPRMLTHQHGEGPFTGEHAMHILVVNRKEDLFCRCLQLVTRIPRDERAILMGAQTTGGFFSGPPMIYYGSSILAYAAAFGLKRAVWMMVTDPQLSLDLNARPCGVSGFYPLHAAVVNGQTEMYDFLTDPNGSESGQQRPSDDDSSGFDDNGGSLHLPLQLLADSKKTTAIAAKPNLSQLTCLQLAALFGNQQMFTHIVRKQAQVRWMWGPLACFAIDATEVVKAAGVVTRLDSSAATQSLLLDSCLEGLMHSLLMKKWRTFARKVYVTYQILGTTYLALLFSLGFILKEWPDEIGPSLRLSLPLLTIMCVMLLAAFDYISVRKWCKKNAAVGKLPIKLLLGFLGQIDIWSKLRSYVMALAAVSLLMSGSFDDHDAKGTKDRWIWMLLALAIFSQASSLMKGLFVSHQRLGILALVVNKMLATDVLDYLLFLLLYLIKYWVTLYMIYPRAGDGFLYQIKEFNTWYDSIKAMSDFALTGNKFSIKFDPDPLQTGSLPVLSYEQIIGFVLFSWYYIWCSVMLAILLVRLLMAMMTNTFNSVRVLAKRHWRLHFARCVLQMEMMSGAKEVKDSNFHEVVTAIKVVDGVFTFQLFNETASV</sequence>
<dbReference type="GO" id="GO:0098703">
    <property type="term" value="P:calcium ion import across plasma membrane"/>
    <property type="evidence" value="ECO:0007669"/>
    <property type="project" value="TreeGrafter"/>
</dbReference>
<feature type="transmembrane region" description="Helical" evidence="3">
    <location>
        <begin position="359"/>
        <end position="375"/>
    </location>
</feature>
<evidence type="ECO:0000313" key="5">
    <source>
        <dbReference type="Proteomes" id="UP001515480"/>
    </source>
</evidence>
<feature type="transmembrane region" description="Helical" evidence="3">
    <location>
        <begin position="592"/>
        <end position="613"/>
    </location>
</feature>
<evidence type="ECO:0000256" key="1">
    <source>
        <dbReference type="ARBA" id="ARBA00022737"/>
    </source>
</evidence>
<feature type="transmembrane region" description="Helical" evidence="3">
    <location>
        <begin position="559"/>
        <end position="580"/>
    </location>
</feature>
<evidence type="ECO:0000256" key="3">
    <source>
        <dbReference type="SAM" id="Phobius"/>
    </source>
</evidence>
<evidence type="ECO:0008006" key="6">
    <source>
        <dbReference type="Google" id="ProtNLM"/>
    </source>
</evidence>
<dbReference type="Proteomes" id="UP001515480">
    <property type="component" value="Unassembled WGS sequence"/>
</dbReference>
<keyword evidence="3" id="KW-0472">Membrane</keyword>
<reference evidence="4 5" key="1">
    <citation type="journal article" date="2024" name="Science">
        <title>Giant polyketide synthase enzymes in the biosynthesis of giant marine polyether toxins.</title>
        <authorList>
            <person name="Fallon T.R."/>
            <person name="Shende V.V."/>
            <person name="Wierzbicki I.H."/>
            <person name="Pendleton A.L."/>
            <person name="Watervoot N.F."/>
            <person name="Auber R.P."/>
            <person name="Gonzalez D.J."/>
            <person name="Wisecaver J.H."/>
            <person name="Moore B.S."/>
        </authorList>
    </citation>
    <scope>NUCLEOTIDE SEQUENCE [LARGE SCALE GENOMIC DNA]</scope>
    <source>
        <strain evidence="4 5">12B1</strain>
    </source>
</reference>
<organism evidence="4 5">
    <name type="scientific">Prymnesium parvum</name>
    <name type="common">Toxic golden alga</name>
    <dbReference type="NCBI Taxonomy" id="97485"/>
    <lineage>
        <taxon>Eukaryota</taxon>
        <taxon>Haptista</taxon>
        <taxon>Haptophyta</taxon>
        <taxon>Prymnesiophyceae</taxon>
        <taxon>Prymnesiales</taxon>
        <taxon>Prymnesiaceae</taxon>
        <taxon>Prymnesium</taxon>
    </lineage>
</organism>
<dbReference type="Gene3D" id="1.25.40.20">
    <property type="entry name" value="Ankyrin repeat-containing domain"/>
    <property type="match status" value="1"/>
</dbReference>
<name>A0AB34J3W6_PRYPA</name>
<feature type="transmembrane region" description="Helical" evidence="3">
    <location>
        <begin position="646"/>
        <end position="664"/>
    </location>
</feature>
<dbReference type="SUPFAM" id="SSF48403">
    <property type="entry name" value="Ankyrin repeat"/>
    <property type="match status" value="1"/>
</dbReference>
<feature type="region of interest" description="Disordered" evidence="2">
    <location>
        <begin position="122"/>
        <end position="154"/>
    </location>
</feature>
<keyword evidence="5" id="KW-1185">Reference proteome</keyword>
<dbReference type="PANTHER" id="PTHR10582">
    <property type="entry name" value="TRANSIENT RECEPTOR POTENTIAL ION CHANNEL PROTEIN"/>
    <property type="match status" value="1"/>
</dbReference>
<dbReference type="EMBL" id="JBGBPQ010000014">
    <property type="protein sequence ID" value="KAL1511358.1"/>
    <property type="molecule type" value="Genomic_DNA"/>
</dbReference>
<protein>
    <recommendedName>
        <fullName evidence="6">Ion transport domain-containing protein</fullName>
    </recommendedName>
</protein>
<feature type="compositionally biased region" description="Polar residues" evidence="2">
    <location>
        <begin position="423"/>
        <end position="432"/>
    </location>
</feature>
<dbReference type="AlphaFoldDB" id="A0AB34J3W6"/>
<feature type="transmembrane region" description="Helical" evidence="3">
    <location>
        <begin position="718"/>
        <end position="740"/>
    </location>
</feature>
<dbReference type="InterPro" id="IPR024862">
    <property type="entry name" value="TRPV"/>
</dbReference>
<gene>
    <name evidence="4" type="ORF">AB1Y20_006160</name>
</gene>